<proteinExistence type="predicted"/>
<organism evidence="1 2">
    <name type="scientific">Xenorhabdus taiwanensis</name>
    <dbReference type="NCBI Taxonomy" id="3085177"/>
    <lineage>
        <taxon>Bacteria</taxon>
        <taxon>Pseudomonadati</taxon>
        <taxon>Pseudomonadota</taxon>
        <taxon>Gammaproteobacteria</taxon>
        <taxon>Enterobacterales</taxon>
        <taxon>Morganellaceae</taxon>
        <taxon>Xenorhabdus</taxon>
    </lineage>
</organism>
<keyword evidence="2" id="KW-1185">Reference proteome</keyword>
<dbReference type="RefSeq" id="WP_374052465.1">
    <property type="nucleotide sequence ID" value="NZ_AP028978.1"/>
</dbReference>
<accession>A0ABM8JS70</accession>
<dbReference type="EMBL" id="AP028978">
    <property type="protein sequence ID" value="BET95518.1"/>
    <property type="molecule type" value="Genomic_DNA"/>
</dbReference>
<name>A0ABM8JS70_9GAMM</name>
<protein>
    <submittedName>
        <fullName evidence="1">Uncharacterized protein</fullName>
    </submittedName>
</protein>
<evidence type="ECO:0000313" key="1">
    <source>
        <dbReference type="EMBL" id="BET95518.1"/>
    </source>
</evidence>
<sequence length="70" mass="7882">MLIYFNITSLKEIIFGVNASENTISNVTQALKKFGFEGKVYTAGKVNGNFSIKHHEYYVFDNVDISIKSS</sequence>
<dbReference type="Proteomes" id="UP001529514">
    <property type="component" value="Chromosome"/>
</dbReference>
<reference evidence="1 2" key="1">
    <citation type="submission" date="2023-10" db="EMBL/GenBank/DDBJ databases">
        <title>Xenorhabdus taiwanensis sp. nov., a symbiotic bacterium associated with the entomopathogenic nematode Steinernema taiwanensis.</title>
        <authorList>
            <person name="Tseng C.T."/>
            <person name="Shu H.Y."/>
            <person name="Chen M.H."/>
            <person name="Fang Y.J."/>
            <person name="Wu T.L."/>
            <person name="Lin Y.C."/>
            <person name="Huang C.J."/>
        </authorList>
    </citation>
    <scope>NUCLEOTIDE SEQUENCE [LARGE SCALE GENOMIC DNA]</scope>
    <source>
        <strain evidence="1 2">TCT-1</strain>
    </source>
</reference>
<evidence type="ECO:0000313" key="2">
    <source>
        <dbReference type="Proteomes" id="UP001529514"/>
    </source>
</evidence>
<gene>
    <name evidence="1" type="ORF">TCT1_04390</name>
</gene>